<feature type="non-terminal residue" evidence="1">
    <location>
        <position position="1"/>
    </location>
</feature>
<sequence length="41" mass="4891">PFQRIQVEAPANFKEICSSFVKNFRNEPVEFALQKYFHDNT</sequence>
<evidence type="ECO:0000313" key="1">
    <source>
        <dbReference type="EMBL" id="CAG8808487.1"/>
    </source>
</evidence>
<name>A0ACA9RS63_9GLOM</name>
<dbReference type="EMBL" id="CAJVQC010068902">
    <property type="protein sequence ID" value="CAG8808487.1"/>
    <property type="molecule type" value="Genomic_DNA"/>
</dbReference>
<evidence type="ECO:0000313" key="2">
    <source>
        <dbReference type="Proteomes" id="UP000789920"/>
    </source>
</evidence>
<comment type="caution">
    <text evidence="1">The sequence shown here is derived from an EMBL/GenBank/DDBJ whole genome shotgun (WGS) entry which is preliminary data.</text>
</comment>
<organism evidence="1 2">
    <name type="scientific">Racocetra persica</name>
    <dbReference type="NCBI Taxonomy" id="160502"/>
    <lineage>
        <taxon>Eukaryota</taxon>
        <taxon>Fungi</taxon>
        <taxon>Fungi incertae sedis</taxon>
        <taxon>Mucoromycota</taxon>
        <taxon>Glomeromycotina</taxon>
        <taxon>Glomeromycetes</taxon>
        <taxon>Diversisporales</taxon>
        <taxon>Gigasporaceae</taxon>
        <taxon>Racocetra</taxon>
    </lineage>
</organism>
<dbReference type="Proteomes" id="UP000789920">
    <property type="component" value="Unassembled WGS sequence"/>
</dbReference>
<reference evidence="1" key="1">
    <citation type="submission" date="2021-06" db="EMBL/GenBank/DDBJ databases">
        <authorList>
            <person name="Kallberg Y."/>
            <person name="Tangrot J."/>
            <person name="Rosling A."/>
        </authorList>
    </citation>
    <scope>NUCLEOTIDE SEQUENCE</scope>
    <source>
        <strain evidence="1">MA461A</strain>
    </source>
</reference>
<gene>
    <name evidence="1" type="ORF">RPERSI_LOCUS22634</name>
</gene>
<keyword evidence="2" id="KW-1185">Reference proteome</keyword>
<proteinExistence type="predicted"/>
<protein>
    <submittedName>
        <fullName evidence="1">26453_t:CDS:1</fullName>
    </submittedName>
</protein>
<accession>A0ACA9RS63</accession>